<evidence type="ECO:0000313" key="3">
    <source>
        <dbReference type="EMBL" id="TFU97522.1"/>
    </source>
</evidence>
<feature type="region of interest" description="Disordered" evidence="1">
    <location>
        <begin position="176"/>
        <end position="197"/>
    </location>
</feature>
<dbReference type="RefSeq" id="WP_135182249.1">
    <property type="nucleotide sequence ID" value="NZ_JADGKZ010000010.1"/>
</dbReference>
<dbReference type="Proteomes" id="UP000297253">
    <property type="component" value="Unassembled WGS sequence"/>
</dbReference>
<dbReference type="Pfam" id="PF18885">
    <property type="entry name" value="DUF5648"/>
    <property type="match status" value="1"/>
</dbReference>
<proteinExistence type="predicted"/>
<reference evidence="3 4" key="1">
    <citation type="submission" date="2019-03" db="EMBL/GenBank/DDBJ databases">
        <title>Diversity of the mouse oral microbiome.</title>
        <authorList>
            <person name="Joseph S."/>
            <person name="Aduse-Opoku J."/>
            <person name="Curtis M."/>
            <person name="Wade W."/>
            <person name="Hashim A."/>
        </authorList>
    </citation>
    <scope>NUCLEOTIDE SEQUENCE [LARGE SCALE GENOMIC DNA]</scope>
    <source>
        <strain evidence="3 4">WM131</strain>
    </source>
</reference>
<protein>
    <recommendedName>
        <fullName evidence="2">DUF5648 domain-containing protein</fullName>
    </recommendedName>
</protein>
<dbReference type="EMBL" id="SPPD01000010">
    <property type="protein sequence ID" value="TFU97522.1"/>
    <property type="molecule type" value="Genomic_DNA"/>
</dbReference>
<comment type="caution">
    <text evidence="3">The sequence shown here is derived from an EMBL/GenBank/DDBJ whole genome shotgun (WGS) entry which is preliminary data.</text>
</comment>
<feature type="domain" description="DUF5648" evidence="2">
    <location>
        <begin position="31"/>
        <end position="163"/>
    </location>
</feature>
<evidence type="ECO:0000256" key="1">
    <source>
        <dbReference type="SAM" id="MobiDB-lite"/>
    </source>
</evidence>
<sequence>MKKKNCLLLAFLCLFGFVLGIYPVKAEAETTVYRLYNRQNGEHLYTTDKNEKDVLFTSHGWGYEGEAWYAPDNGQGVPVYRLYNAGLQNHLYTTDRNEVSVLTKKHGWTMDNGGNPVFYSGGSSSIYRVYNRALRGLHHLTTDTNEYKVLPRHGWSQEGVKLNALRVGVPIQTQYHNAAPDKNNSGPAISTTVPSGNSTIENTGSKLTIESNVTLSGSGTGYHAKLVMVTPTSGVSFGLQYDSAAVVPFTGKTAFLIENIESNDAGGQSYHRANYYAKLNTTYRLMLTLQGDGTYVGYINGVEAVRGKNPALANRSDIAL</sequence>
<dbReference type="OrthoDB" id="4376109at2"/>
<name>A0A4Y9J9E8_9STRE</name>
<accession>A0A4Y9J9E8</accession>
<dbReference type="InterPro" id="IPR043708">
    <property type="entry name" value="DUF5648"/>
</dbReference>
<evidence type="ECO:0000259" key="2">
    <source>
        <dbReference type="Pfam" id="PF18885"/>
    </source>
</evidence>
<evidence type="ECO:0000313" key="4">
    <source>
        <dbReference type="Proteomes" id="UP000297253"/>
    </source>
</evidence>
<dbReference type="AlphaFoldDB" id="A0A4Y9J9E8"/>
<gene>
    <name evidence="3" type="ORF">E4T82_07615</name>
</gene>
<organism evidence="3 4">
    <name type="scientific">Streptococcus cuniculi</name>
    <dbReference type="NCBI Taxonomy" id="1432788"/>
    <lineage>
        <taxon>Bacteria</taxon>
        <taxon>Bacillati</taxon>
        <taxon>Bacillota</taxon>
        <taxon>Bacilli</taxon>
        <taxon>Lactobacillales</taxon>
        <taxon>Streptococcaceae</taxon>
        <taxon>Streptococcus</taxon>
    </lineage>
</organism>